<evidence type="ECO:0000256" key="3">
    <source>
        <dbReference type="SAM" id="Phobius"/>
    </source>
</evidence>
<evidence type="ECO:0000313" key="5">
    <source>
        <dbReference type="EMBL" id="JAT87274.1"/>
    </source>
</evidence>
<dbReference type="Gene3D" id="3.10.20.10">
    <property type="match status" value="1"/>
</dbReference>
<reference evidence="5" key="1">
    <citation type="submission" date="2015-09" db="EMBL/GenBank/DDBJ databases">
        <title>De novo assembly of Pectinophora gossypiella (Pink Bollworm) gut transcriptome.</title>
        <authorList>
            <person name="Tassone E.E."/>
        </authorList>
    </citation>
    <scope>NUCLEOTIDE SEQUENCE</scope>
</reference>
<organism evidence="5">
    <name type="scientific">Pectinophora gossypiella</name>
    <name type="common">Cotton pink bollworm</name>
    <name type="synonym">Depressaria gossypiella</name>
    <dbReference type="NCBI Taxonomy" id="13191"/>
    <lineage>
        <taxon>Eukaryota</taxon>
        <taxon>Metazoa</taxon>
        <taxon>Ecdysozoa</taxon>
        <taxon>Arthropoda</taxon>
        <taxon>Hexapoda</taxon>
        <taxon>Insecta</taxon>
        <taxon>Pterygota</taxon>
        <taxon>Neoptera</taxon>
        <taxon>Endopterygota</taxon>
        <taxon>Lepidoptera</taxon>
        <taxon>Glossata</taxon>
        <taxon>Ditrysia</taxon>
        <taxon>Gelechioidea</taxon>
        <taxon>Gelechiidae</taxon>
        <taxon>Apatetrinae</taxon>
        <taxon>Pectinophora</taxon>
    </lineage>
</organism>
<dbReference type="OrthoDB" id="9943677at2759"/>
<name>A0A1E1WJU4_PECGO</name>
<dbReference type="PANTHER" id="PTHR13067">
    <property type="entry name" value="CASPASE-ACTIVATED DNASE"/>
    <property type="match status" value="1"/>
</dbReference>
<dbReference type="GO" id="GO:0006309">
    <property type="term" value="P:apoptotic DNA fragmentation"/>
    <property type="evidence" value="ECO:0007669"/>
    <property type="project" value="InterPro"/>
</dbReference>
<dbReference type="SMART" id="SM00266">
    <property type="entry name" value="CAD"/>
    <property type="match status" value="1"/>
</dbReference>
<dbReference type="InterPro" id="IPR003508">
    <property type="entry name" value="CIDE-N_dom"/>
</dbReference>
<protein>
    <recommendedName>
        <fullName evidence="4">CIDE-N domain-containing protein</fullName>
    </recommendedName>
</protein>
<dbReference type="InterPro" id="IPR015311">
    <property type="entry name" value="DFF40_C"/>
</dbReference>
<keyword evidence="3" id="KW-0472">Membrane</keyword>
<feature type="non-terminal residue" evidence="5">
    <location>
        <position position="1"/>
    </location>
</feature>
<accession>A0A1E1WJU4</accession>
<dbReference type="GO" id="GO:0016787">
    <property type="term" value="F:hydrolase activity"/>
    <property type="evidence" value="ECO:0007669"/>
    <property type="project" value="InterPro"/>
</dbReference>
<dbReference type="SUPFAM" id="SSF54060">
    <property type="entry name" value="His-Me finger endonucleases"/>
    <property type="match status" value="1"/>
</dbReference>
<dbReference type="CDD" id="cd01615">
    <property type="entry name" value="CIDE_N"/>
    <property type="match status" value="1"/>
</dbReference>
<dbReference type="PROSITE" id="PS51135">
    <property type="entry name" value="CIDE_N"/>
    <property type="match status" value="1"/>
</dbReference>
<keyword evidence="3" id="KW-1133">Transmembrane helix</keyword>
<feature type="transmembrane region" description="Helical" evidence="3">
    <location>
        <begin position="6"/>
        <end position="24"/>
    </location>
</feature>
<proteinExistence type="predicted"/>
<dbReference type="EMBL" id="GDQN01003780">
    <property type="protein sequence ID" value="JAT87274.1"/>
    <property type="molecule type" value="Transcribed_RNA"/>
</dbReference>
<evidence type="ECO:0000256" key="2">
    <source>
        <dbReference type="PROSITE-ProRule" id="PRU00447"/>
    </source>
</evidence>
<feature type="domain" description="CIDE-N" evidence="4">
    <location>
        <begin position="33"/>
        <end position="112"/>
    </location>
</feature>
<dbReference type="InterPro" id="IPR039729">
    <property type="entry name" value="DFF40"/>
</dbReference>
<dbReference type="Pfam" id="PF09230">
    <property type="entry name" value="DFF40"/>
    <property type="match status" value="1"/>
</dbReference>
<dbReference type="Pfam" id="PF02017">
    <property type="entry name" value="CIDE-N"/>
    <property type="match status" value="1"/>
</dbReference>
<dbReference type="GO" id="GO:0005634">
    <property type="term" value="C:nucleus"/>
    <property type="evidence" value="ECO:0007669"/>
    <property type="project" value="InterPro"/>
</dbReference>
<sequence length="391" mass="45834">SLTQVVHVISAFCVSFFVFCYYFYKRILYFVTMKKGYKVTDVRREKKIGIAAENLKELIEKSCRKLGFNVSCAECRLYVAEDGTQVDDDEYLGTLPPQTLFVLLKSSEKMVTDFEYYYHMIRSTKKDYINTGQAIQQFLSTNVKEKFRIFQKYIVAADDAKTMLSERTQDPNWFEGLDNSERTKEQSMSKRGKERMRSYYYKTKSALQSSDVYVHSCNGRGKKLIDQFLEDLRKILETHKYNDTYFNRKAEKHSRLCNESGLFKCGGLWSSDNCIYEGEHIINPYRSREERIIFQTWNLDHKIELSRSVIPKILEAIEGLYTGNIKCISCEKDFKQGTIETDRYYLQIFTKENLKLVHIVCHYKGKHDVESGVYTVCKKCFVGHSNACIME</sequence>
<dbReference type="InterPro" id="IPR044925">
    <property type="entry name" value="His-Me_finger_sf"/>
</dbReference>
<keyword evidence="1 2" id="KW-0053">Apoptosis</keyword>
<dbReference type="AlphaFoldDB" id="A0A1E1WJU4"/>
<gene>
    <name evidence="5" type="ORF">g.12022</name>
</gene>
<keyword evidence="3" id="KW-0812">Transmembrane</keyword>
<evidence type="ECO:0000259" key="4">
    <source>
        <dbReference type="PROSITE" id="PS51135"/>
    </source>
</evidence>
<dbReference type="PANTHER" id="PTHR13067:SF2">
    <property type="entry name" value="CASPASE-ACTIVATED DNASE"/>
    <property type="match status" value="1"/>
</dbReference>
<dbReference type="GO" id="GO:0004520">
    <property type="term" value="F:DNA endonuclease activity"/>
    <property type="evidence" value="ECO:0007669"/>
    <property type="project" value="InterPro"/>
</dbReference>
<dbReference type="SUPFAM" id="SSF54277">
    <property type="entry name" value="CAD &amp; PB1 domains"/>
    <property type="match status" value="1"/>
</dbReference>
<evidence type="ECO:0000256" key="1">
    <source>
        <dbReference type="ARBA" id="ARBA00022703"/>
    </source>
</evidence>
<dbReference type="GO" id="GO:0005737">
    <property type="term" value="C:cytoplasm"/>
    <property type="evidence" value="ECO:0007669"/>
    <property type="project" value="InterPro"/>
</dbReference>